<protein>
    <submittedName>
        <fullName evidence="2">Linear gramicidin synthase subunit D</fullName>
    </submittedName>
</protein>
<sequence>MLAACQTLLARACAQRDIALLMPVAARDDAAAEQVVGSLVNSVIVRAAVDADADVEQQLPRAREALLDALAQQALPYDELVAELRRLDPGWVEPRAMFNVLNMELRAPQLHGLDAELLSLRSDAALFDLHFSANLASGELSLSCAAELFSDAAAQSLLEDYLTLLRRWQ</sequence>
<dbReference type="Pfam" id="PF00668">
    <property type="entry name" value="Condensation"/>
    <property type="match status" value="1"/>
</dbReference>
<reference evidence="2" key="1">
    <citation type="submission" date="2016-10" db="EMBL/GenBank/DDBJ databases">
        <title>Sequence of Gallionella enrichment culture.</title>
        <authorList>
            <person name="Poehlein A."/>
            <person name="Muehling M."/>
            <person name="Daniel R."/>
        </authorList>
    </citation>
    <scope>NUCLEOTIDE SEQUENCE</scope>
</reference>
<dbReference type="EMBL" id="MLJW01000839">
    <property type="protein sequence ID" value="OIQ82144.1"/>
    <property type="molecule type" value="Genomic_DNA"/>
</dbReference>
<dbReference type="InterPro" id="IPR001242">
    <property type="entry name" value="Condensation_dom"/>
</dbReference>
<dbReference type="SUPFAM" id="SSF52777">
    <property type="entry name" value="CoA-dependent acyltransferases"/>
    <property type="match status" value="1"/>
</dbReference>
<feature type="domain" description="Condensation" evidence="1">
    <location>
        <begin position="1"/>
        <end position="166"/>
    </location>
</feature>
<accession>A0A1J5QFD1</accession>
<gene>
    <name evidence="2" type="primary">lgrD_4</name>
    <name evidence="2" type="ORF">GALL_360830</name>
</gene>
<dbReference type="Gene3D" id="3.30.559.30">
    <property type="entry name" value="Nonribosomal peptide synthetase, condensation domain"/>
    <property type="match status" value="1"/>
</dbReference>
<dbReference type="AlphaFoldDB" id="A0A1J5QFD1"/>
<proteinExistence type="predicted"/>
<organism evidence="2">
    <name type="scientific">mine drainage metagenome</name>
    <dbReference type="NCBI Taxonomy" id="410659"/>
    <lineage>
        <taxon>unclassified sequences</taxon>
        <taxon>metagenomes</taxon>
        <taxon>ecological metagenomes</taxon>
    </lineage>
</organism>
<dbReference type="GO" id="GO:0003824">
    <property type="term" value="F:catalytic activity"/>
    <property type="evidence" value="ECO:0007669"/>
    <property type="project" value="InterPro"/>
</dbReference>
<evidence type="ECO:0000313" key="2">
    <source>
        <dbReference type="EMBL" id="OIQ82144.1"/>
    </source>
</evidence>
<comment type="caution">
    <text evidence="2">The sequence shown here is derived from an EMBL/GenBank/DDBJ whole genome shotgun (WGS) entry which is preliminary data.</text>
</comment>
<name>A0A1J5QFD1_9ZZZZ</name>
<evidence type="ECO:0000259" key="1">
    <source>
        <dbReference type="Pfam" id="PF00668"/>
    </source>
</evidence>